<accession>A0A6M0LIS0</accession>
<gene>
    <name evidence="1" type="ORF">F0Q01_08190</name>
</gene>
<name>A0A6M0LIS0_PSEXY</name>
<dbReference type="AlphaFoldDB" id="A0A6M0LIS0"/>
<evidence type="ECO:0000313" key="1">
    <source>
        <dbReference type="EMBL" id="NEX01859.1"/>
    </source>
</evidence>
<organism evidence="1 2">
    <name type="scientific">Pseudobutyrivibrio xylanivorans</name>
    <dbReference type="NCBI Taxonomy" id="185007"/>
    <lineage>
        <taxon>Bacteria</taxon>
        <taxon>Bacillati</taxon>
        <taxon>Bacillota</taxon>
        <taxon>Clostridia</taxon>
        <taxon>Lachnospirales</taxon>
        <taxon>Lachnospiraceae</taxon>
        <taxon>Pseudobutyrivibrio</taxon>
    </lineage>
</organism>
<comment type="caution">
    <text evidence="1">The sequence shown here is derived from an EMBL/GenBank/DDBJ whole genome shotgun (WGS) entry which is preliminary data.</text>
</comment>
<reference evidence="1 2" key="2">
    <citation type="submission" date="2020-03" db="EMBL/GenBank/DDBJ databases">
        <title>Investigating the evolutionary divergence of the Butyrivibrio group.</title>
        <authorList>
            <person name="Skvortsov T."/>
            <person name="Santos F.G."/>
            <person name="Ting K.S."/>
            <person name="Creevey C.J."/>
        </authorList>
    </citation>
    <scope>NUCLEOTIDE SEQUENCE [LARGE SCALE GENOMIC DNA]</scope>
    <source>
        <strain evidence="1 2">MZ8</strain>
    </source>
</reference>
<proteinExistence type="predicted"/>
<dbReference type="InterPro" id="IPR010106">
    <property type="entry name" value="RpnA"/>
</dbReference>
<protein>
    <submittedName>
        <fullName evidence="1">Rpn family recombination-promoting nuclease/putative transposase</fullName>
    </submittedName>
</protein>
<dbReference type="EMBL" id="VTVE01000002">
    <property type="protein sequence ID" value="NEX01859.1"/>
    <property type="molecule type" value="Genomic_DNA"/>
</dbReference>
<evidence type="ECO:0000313" key="2">
    <source>
        <dbReference type="Proteomes" id="UP000473091"/>
    </source>
</evidence>
<dbReference type="NCBIfam" id="TIGR01784">
    <property type="entry name" value="T_den_put_tspse"/>
    <property type="match status" value="1"/>
</dbReference>
<dbReference type="Proteomes" id="UP000473091">
    <property type="component" value="Unassembled WGS sequence"/>
</dbReference>
<sequence>MYQKKYEELKFTDDFMFCKILMGNKDICKEIIELLLGVKVKNIVYLEEQKPIEITSDGKGIRLDVYLEDGNTVYDLEMQTTISKDIAKRSRYYQGMIDLNLISRGAAYSELKESYIVFICLEDLFKKNRSLYTFSNICLEDNELILEDGTTRVFVNASGSRDGLTSAQIAFLDYVSGKEPTDELTTKLSMEVKRARDKEEWRNEYMTLLQRDREKYEEGKVEGRAEGRAEGKAEGKAEALIALVTDGLLDIDIAAKRLNKSPEELLEIINNNRK</sequence>
<dbReference type="Pfam" id="PF12784">
    <property type="entry name" value="PDDEXK_2"/>
    <property type="match status" value="1"/>
</dbReference>
<reference evidence="1 2" key="1">
    <citation type="submission" date="2019-09" db="EMBL/GenBank/DDBJ databases">
        <authorList>
            <person name="Pidcock S.E."/>
            <person name="Huws S.A."/>
        </authorList>
    </citation>
    <scope>NUCLEOTIDE SEQUENCE [LARGE SCALE GENOMIC DNA]</scope>
    <source>
        <strain evidence="1 2">MZ8</strain>
    </source>
</reference>
<dbReference type="RefSeq" id="WP_090488057.1">
    <property type="nucleotide sequence ID" value="NZ_VTVE01000002.1"/>
</dbReference>